<evidence type="ECO:0000313" key="5">
    <source>
        <dbReference type="Proteomes" id="UP000824596"/>
    </source>
</evidence>
<dbReference type="GO" id="GO:0050661">
    <property type="term" value="F:NADP binding"/>
    <property type="evidence" value="ECO:0007669"/>
    <property type="project" value="InterPro"/>
</dbReference>
<dbReference type="PANTHER" id="PTHR42877:SF5">
    <property type="entry name" value="L-ORNITHINE N(5)-MONOOXYGENASE-RELATED"/>
    <property type="match status" value="1"/>
</dbReference>
<accession>A0A9P8SK60</accession>
<keyword evidence="2" id="KW-0812">Transmembrane</keyword>
<feature type="transmembrane region" description="Helical" evidence="2">
    <location>
        <begin position="6"/>
        <end position="24"/>
    </location>
</feature>
<dbReference type="AlphaFoldDB" id="A0A9P8SK60"/>
<protein>
    <submittedName>
        <fullName evidence="4">Pyridine nucleotide-disulfide oxidoreductase domain-containing protein</fullName>
    </submittedName>
</protein>
<reference evidence="4" key="1">
    <citation type="submission" date="2021-09" db="EMBL/GenBank/DDBJ databases">
        <title>A high-quality genome of the endoparasitic fungus Hirsutella rhossiliensis with a comparison of Hirsutella genomes reveals transposable elements contributing to genome size variation.</title>
        <authorList>
            <person name="Lin R."/>
            <person name="Jiao Y."/>
            <person name="Sun X."/>
            <person name="Ling J."/>
            <person name="Xie B."/>
            <person name="Cheng X."/>
        </authorList>
    </citation>
    <scope>NUCLEOTIDE SEQUENCE</scope>
    <source>
        <strain evidence="4">HR02</strain>
    </source>
</reference>
<evidence type="ECO:0000313" key="4">
    <source>
        <dbReference type="EMBL" id="KAH0963786.1"/>
    </source>
</evidence>
<organism evidence="4 5">
    <name type="scientific">Hirsutella rhossiliensis</name>
    <dbReference type="NCBI Taxonomy" id="111463"/>
    <lineage>
        <taxon>Eukaryota</taxon>
        <taxon>Fungi</taxon>
        <taxon>Dikarya</taxon>
        <taxon>Ascomycota</taxon>
        <taxon>Pezizomycotina</taxon>
        <taxon>Sordariomycetes</taxon>
        <taxon>Hypocreomycetidae</taxon>
        <taxon>Hypocreales</taxon>
        <taxon>Ophiocordycipitaceae</taxon>
        <taxon>Hirsutella</taxon>
    </lineage>
</organism>
<dbReference type="Proteomes" id="UP000824596">
    <property type="component" value="Unassembled WGS sequence"/>
</dbReference>
<dbReference type="Pfam" id="PF07992">
    <property type="entry name" value="Pyr_redox_2"/>
    <property type="match status" value="1"/>
</dbReference>
<comment type="caution">
    <text evidence="4">The sequence shown here is derived from an EMBL/GenBank/DDBJ whole genome shotgun (WGS) entry which is preliminary data.</text>
</comment>
<gene>
    <name evidence="4" type="ORF">HRG_04214</name>
</gene>
<name>A0A9P8SK60_9HYPO</name>
<dbReference type="Gene3D" id="3.50.50.60">
    <property type="entry name" value="FAD/NAD(P)-binding domain"/>
    <property type="match status" value="2"/>
</dbReference>
<comment type="similarity">
    <text evidence="1">Belongs to the FAD-binding monooxygenase family.</text>
</comment>
<proteinExistence type="inferred from homology"/>
<keyword evidence="2" id="KW-0472">Membrane</keyword>
<dbReference type="OrthoDB" id="66881at2759"/>
<dbReference type="GeneID" id="68353343"/>
<dbReference type="PRINTS" id="PR00469">
    <property type="entry name" value="PNDRDTASEII"/>
</dbReference>
<dbReference type="InterPro" id="IPR023753">
    <property type="entry name" value="FAD/NAD-binding_dom"/>
</dbReference>
<dbReference type="InterPro" id="IPR036188">
    <property type="entry name" value="FAD/NAD-bd_sf"/>
</dbReference>
<dbReference type="RefSeq" id="XP_044721299.1">
    <property type="nucleotide sequence ID" value="XM_044862685.1"/>
</dbReference>
<keyword evidence="5" id="KW-1185">Reference proteome</keyword>
<dbReference type="PANTHER" id="PTHR42877">
    <property type="entry name" value="L-ORNITHINE N(5)-MONOOXYGENASE-RELATED"/>
    <property type="match status" value="1"/>
</dbReference>
<keyword evidence="2" id="KW-1133">Transmembrane helix</keyword>
<dbReference type="GO" id="GO:0004499">
    <property type="term" value="F:N,N-dimethylaniline monooxygenase activity"/>
    <property type="evidence" value="ECO:0007669"/>
    <property type="project" value="InterPro"/>
</dbReference>
<dbReference type="InterPro" id="IPR051209">
    <property type="entry name" value="FAD-bind_Monooxygenase_sf"/>
</dbReference>
<evidence type="ECO:0000256" key="2">
    <source>
        <dbReference type="SAM" id="Phobius"/>
    </source>
</evidence>
<dbReference type="GO" id="GO:0050660">
    <property type="term" value="F:flavin adenine dinucleotide binding"/>
    <property type="evidence" value="ECO:0007669"/>
    <property type="project" value="InterPro"/>
</dbReference>
<sequence length="266" mass="30098">MDHYHDVLIIGAGMSGIGFAIQLIRQYGTRNFQLVEKSGHIGGTWHMNSYPGCGCDVPSHFYSYSFALNPYWPRKFAFNVRLETAVEAATWNTTSGTWSISLRDLKTSETFECCCKILVSAVGALSVPKEFDVPGASTFQGKMFHTAKWDHSFNWTNKEVIVIGNGCSATQAVPVMSDGRGAAKKITQFGRQAHWLAERPNPKYSALFKWTMKWVPLAMRLYRAKLYWEKEKDFRGFDVETGAETRREWSKEAADYIRGKFSGQVS</sequence>
<evidence type="ECO:0000256" key="1">
    <source>
        <dbReference type="ARBA" id="ARBA00010139"/>
    </source>
</evidence>
<evidence type="ECO:0000259" key="3">
    <source>
        <dbReference type="Pfam" id="PF07992"/>
    </source>
</evidence>
<feature type="domain" description="FAD/NAD(P)-binding" evidence="3">
    <location>
        <begin position="5"/>
        <end position="171"/>
    </location>
</feature>
<dbReference type="SUPFAM" id="SSF51905">
    <property type="entry name" value="FAD/NAD(P)-binding domain"/>
    <property type="match status" value="1"/>
</dbReference>
<dbReference type="EMBL" id="JAIZPD010000004">
    <property type="protein sequence ID" value="KAH0963786.1"/>
    <property type="molecule type" value="Genomic_DNA"/>
</dbReference>